<dbReference type="Gene3D" id="2.60.120.10">
    <property type="entry name" value="Jelly Rolls"/>
    <property type="match status" value="1"/>
</dbReference>
<accession>A0A7C1FUY0</accession>
<dbReference type="CDD" id="cd00438">
    <property type="entry name" value="cupin_RmlC"/>
    <property type="match status" value="1"/>
</dbReference>
<dbReference type="EMBL" id="DSMG01000117">
    <property type="protein sequence ID" value="HDX32131.1"/>
    <property type="molecule type" value="Genomic_DNA"/>
</dbReference>
<dbReference type="InterPro" id="IPR014710">
    <property type="entry name" value="RmlC-like_jellyroll"/>
</dbReference>
<dbReference type="GO" id="GO:0019305">
    <property type="term" value="P:dTDP-rhamnose biosynthetic process"/>
    <property type="evidence" value="ECO:0007669"/>
    <property type="project" value="TreeGrafter"/>
</dbReference>
<proteinExistence type="predicted"/>
<dbReference type="SUPFAM" id="SSF51182">
    <property type="entry name" value="RmlC-like cupins"/>
    <property type="match status" value="1"/>
</dbReference>
<dbReference type="GO" id="GO:0000271">
    <property type="term" value="P:polysaccharide biosynthetic process"/>
    <property type="evidence" value="ECO:0007669"/>
    <property type="project" value="TreeGrafter"/>
</dbReference>
<dbReference type="Pfam" id="PF00908">
    <property type="entry name" value="dTDP_sugar_isom"/>
    <property type="match status" value="1"/>
</dbReference>
<evidence type="ECO:0000313" key="3">
    <source>
        <dbReference type="EMBL" id="HDX32131.1"/>
    </source>
</evidence>
<name>A0A7C1FUY0_9CHLR</name>
<dbReference type="PANTHER" id="PTHR21047:SF2">
    <property type="entry name" value="THYMIDINE DIPHOSPHO-4-KETO-RHAMNOSE 3,5-EPIMERASE"/>
    <property type="match status" value="1"/>
</dbReference>
<dbReference type="PANTHER" id="PTHR21047">
    <property type="entry name" value="DTDP-6-DEOXY-D-GLUCOSE-3,5 EPIMERASE"/>
    <property type="match status" value="1"/>
</dbReference>
<dbReference type="InterPro" id="IPR011051">
    <property type="entry name" value="RmlC_Cupin_sf"/>
</dbReference>
<sequence length="180" mass="20661">MKMAEIIESSRIAGVKLVRLKALSDERGRFLETFRKEWFPERTWERVQTNRSDSRAGVLRGLHYHFHQVDYWYAAWGRIRVGLADLRKDSPTFGASETIELGDHNECGLYIPSGVAHGFYALTDATLTYLVDNYYDGSDEFGVAWDDPDLAVPWNVSAPIVSTRDRNNPRLRDIPAEQRP</sequence>
<comment type="caution">
    <text evidence="3">The sequence shown here is derived from an EMBL/GenBank/DDBJ whole genome shotgun (WGS) entry which is preliminary data.</text>
</comment>
<gene>
    <name evidence="3" type="ORF">ENQ20_11670</name>
</gene>
<evidence type="ECO:0000256" key="2">
    <source>
        <dbReference type="PIRSR" id="PIRSR600888-3"/>
    </source>
</evidence>
<protein>
    <submittedName>
        <fullName evidence="3">dTDP-4-keto-6-deoxy-D-glucose epimerase</fullName>
    </submittedName>
</protein>
<dbReference type="AlphaFoldDB" id="A0A7C1FUY0"/>
<dbReference type="GO" id="GO:0005829">
    <property type="term" value="C:cytosol"/>
    <property type="evidence" value="ECO:0007669"/>
    <property type="project" value="TreeGrafter"/>
</dbReference>
<dbReference type="GO" id="GO:0008830">
    <property type="term" value="F:dTDP-4-dehydrorhamnose 3,5-epimerase activity"/>
    <property type="evidence" value="ECO:0007669"/>
    <property type="project" value="InterPro"/>
</dbReference>
<feature type="active site" description="Proton acceptor" evidence="1">
    <location>
        <position position="63"/>
    </location>
</feature>
<evidence type="ECO:0000256" key="1">
    <source>
        <dbReference type="PIRSR" id="PIRSR600888-1"/>
    </source>
</evidence>
<feature type="active site" description="Proton donor" evidence="1">
    <location>
        <position position="129"/>
    </location>
</feature>
<reference evidence="3" key="1">
    <citation type="journal article" date="2020" name="mSystems">
        <title>Genome- and Community-Level Interaction Insights into Carbon Utilization and Element Cycling Functions of Hydrothermarchaeota in Hydrothermal Sediment.</title>
        <authorList>
            <person name="Zhou Z."/>
            <person name="Liu Y."/>
            <person name="Xu W."/>
            <person name="Pan J."/>
            <person name="Luo Z.H."/>
            <person name="Li M."/>
        </authorList>
    </citation>
    <scope>NUCLEOTIDE SEQUENCE [LARGE SCALE GENOMIC DNA]</scope>
    <source>
        <strain evidence="3">SpSt-289</strain>
    </source>
</reference>
<organism evidence="3">
    <name type="scientific">Caldilinea aerophila</name>
    <dbReference type="NCBI Taxonomy" id="133453"/>
    <lineage>
        <taxon>Bacteria</taxon>
        <taxon>Bacillati</taxon>
        <taxon>Chloroflexota</taxon>
        <taxon>Caldilineae</taxon>
        <taxon>Caldilineales</taxon>
        <taxon>Caldilineaceae</taxon>
        <taxon>Caldilinea</taxon>
    </lineage>
</organism>
<dbReference type="InterPro" id="IPR000888">
    <property type="entry name" value="RmlC-like"/>
</dbReference>
<feature type="site" description="Participates in a stacking interaction with the thymidine ring of dTDP-4-oxo-6-deoxyglucose" evidence="2">
    <location>
        <position position="135"/>
    </location>
</feature>